<evidence type="ECO:0000313" key="2">
    <source>
        <dbReference type="Proteomes" id="UP001211907"/>
    </source>
</evidence>
<sequence length="285" mass="31193">MIDDAQFTYTNKDAWSSLVKTVPTWLPSSIKFIISATHSLKGGVESPVEFKSLPTFNRRHFLLSEAEARLFLDSEIGLRSDMKYESLIQSIILQCGGLIGALRLSVEGLTAEFQKSHPSENKSLLYYLSADSVSRMARVFGSDHSSPIDASFKNFLASCSTSGLTVAPPILGTDDAVCLSSLQKAGILVEIDGLIGFSSAMAQRYFIQWLFPYRSSTPPESLNALLKSCIQNLSRSLFVQSVVDGFPKEATFQHLLMEGLAKFTPPNCSICPELSKVFPDGNQTG</sequence>
<gene>
    <name evidence="1" type="ORF">HK100_009342</name>
</gene>
<comment type="caution">
    <text evidence="1">The sequence shown here is derived from an EMBL/GenBank/DDBJ whole genome shotgun (WGS) entry which is preliminary data.</text>
</comment>
<evidence type="ECO:0000313" key="1">
    <source>
        <dbReference type="EMBL" id="KAJ3084154.1"/>
    </source>
</evidence>
<dbReference type="Proteomes" id="UP001211907">
    <property type="component" value="Unassembled WGS sequence"/>
</dbReference>
<accession>A0AAD5SMF2</accession>
<name>A0AAD5SMF2_9FUNG</name>
<reference evidence="1" key="1">
    <citation type="submission" date="2020-05" db="EMBL/GenBank/DDBJ databases">
        <title>Phylogenomic resolution of chytrid fungi.</title>
        <authorList>
            <person name="Stajich J.E."/>
            <person name="Amses K."/>
            <person name="Simmons R."/>
            <person name="Seto K."/>
            <person name="Myers J."/>
            <person name="Bonds A."/>
            <person name="Quandt C.A."/>
            <person name="Barry K."/>
            <person name="Liu P."/>
            <person name="Grigoriev I."/>
            <person name="Longcore J.E."/>
            <person name="James T.Y."/>
        </authorList>
    </citation>
    <scope>NUCLEOTIDE SEQUENCE</scope>
    <source>
        <strain evidence="1">JEL0513</strain>
    </source>
</reference>
<dbReference type="AlphaFoldDB" id="A0AAD5SMF2"/>
<keyword evidence="2" id="KW-1185">Reference proteome</keyword>
<dbReference type="EMBL" id="JADGJH010004776">
    <property type="protein sequence ID" value="KAJ3084154.1"/>
    <property type="molecule type" value="Genomic_DNA"/>
</dbReference>
<proteinExistence type="predicted"/>
<protein>
    <submittedName>
        <fullName evidence="1">Uncharacterized protein</fullName>
    </submittedName>
</protein>
<organism evidence="1 2">
    <name type="scientific">Physocladia obscura</name>
    <dbReference type="NCBI Taxonomy" id="109957"/>
    <lineage>
        <taxon>Eukaryota</taxon>
        <taxon>Fungi</taxon>
        <taxon>Fungi incertae sedis</taxon>
        <taxon>Chytridiomycota</taxon>
        <taxon>Chytridiomycota incertae sedis</taxon>
        <taxon>Chytridiomycetes</taxon>
        <taxon>Chytridiales</taxon>
        <taxon>Chytriomycetaceae</taxon>
        <taxon>Physocladia</taxon>
    </lineage>
</organism>